<evidence type="ECO:0000313" key="13">
    <source>
        <dbReference type="Proteomes" id="UP000192578"/>
    </source>
</evidence>
<evidence type="ECO:0000256" key="2">
    <source>
        <dbReference type="ARBA" id="ARBA00006136"/>
    </source>
</evidence>
<keyword evidence="7" id="KW-0687">Ribonucleoprotein</keyword>
<keyword evidence="5 12" id="KW-0689">Ribosomal protein</keyword>
<evidence type="ECO:0000256" key="4">
    <source>
        <dbReference type="ARBA" id="ARBA00022946"/>
    </source>
</evidence>
<dbReference type="InterPro" id="IPR036870">
    <property type="entry name" value="Ribosomal_bS18_sf"/>
</dbReference>
<dbReference type="InterPro" id="IPR001648">
    <property type="entry name" value="Ribosomal_bS18"/>
</dbReference>
<evidence type="ECO:0000256" key="7">
    <source>
        <dbReference type="ARBA" id="ARBA00023274"/>
    </source>
</evidence>
<dbReference type="GO" id="GO:1990904">
    <property type="term" value="C:ribonucleoprotein complex"/>
    <property type="evidence" value="ECO:0007669"/>
    <property type="project" value="UniProtKB-KW"/>
</dbReference>
<feature type="region of interest" description="Disordered" evidence="11">
    <location>
        <begin position="68"/>
        <end position="104"/>
    </location>
</feature>
<dbReference type="SUPFAM" id="SSF46911">
    <property type="entry name" value="Ribosomal protein S18"/>
    <property type="match status" value="1"/>
</dbReference>
<evidence type="ECO:0000256" key="5">
    <source>
        <dbReference type="ARBA" id="ARBA00022980"/>
    </source>
</evidence>
<sequence length="252" mass="28499">MQAACRFLRSSYPVSARLPYLAFASFPAPVTTLTTLRACSGSAISSVNQSINRRLPSTVIPWESARRFASTTSTDADGETPLEETGDGAKAEHKSQGVPEYDPKDRTRLIEWTTSVKYMKSEAYRATYGNDPVWKSYRRQHKGQIPKPYTRRSCIWAGRISTGSPCPACRDEYLVFDYRHTELLKQFVSPQTGERLNLHVIGLCQRKRQRLDLELEKAKLFGTMVFKVPFRRYDYDDYVGEAKTAPGVAAGH</sequence>
<evidence type="ECO:0000313" key="12">
    <source>
        <dbReference type="EMBL" id="OWA50253.1"/>
    </source>
</evidence>
<evidence type="ECO:0000256" key="6">
    <source>
        <dbReference type="ARBA" id="ARBA00023128"/>
    </source>
</evidence>
<proteinExistence type="inferred from homology"/>
<dbReference type="GO" id="GO:0005840">
    <property type="term" value="C:ribosome"/>
    <property type="evidence" value="ECO:0007669"/>
    <property type="project" value="UniProtKB-KW"/>
</dbReference>
<comment type="subcellular location">
    <subcellularLocation>
        <location evidence="1">Mitochondrion</location>
    </subcellularLocation>
</comment>
<name>A0A9X6RJM1_HYPEX</name>
<dbReference type="Proteomes" id="UP000192578">
    <property type="component" value="Unassembled WGS sequence"/>
</dbReference>
<dbReference type="GO" id="GO:0003735">
    <property type="term" value="F:structural constituent of ribosome"/>
    <property type="evidence" value="ECO:0007669"/>
    <property type="project" value="InterPro"/>
</dbReference>
<dbReference type="PANTHER" id="PTHR13329:SF2">
    <property type="entry name" value="SMALL RIBOSOMAL SUBUNIT PROTEIN MS40"/>
    <property type="match status" value="1"/>
</dbReference>
<dbReference type="Pfam" id="PF01084">
    <property type="entry name" value="Ribosomal_S18"/>
    <property type="match status" value="1"/>
</dbReference>
<evidence type="ECO:0000256" key="10">
    <source>
        <dbReference type="ARBA" id="ARBA00035515"/>
    </source>
</evidence>
<comment type="similarity">
    <text evidence="2">Belongs to the bacterial ribosomal protein bS18 family. Mitochondrion-specific ribosomal protein mS40 subfamily.</text>
</comment>
<organism evidence="12 13">
    <name type="scientific">Hypsibius exemplaris</name>
    <name type="common">Freshwater tardigrade</name>
    <dbReference type="NCBI Taxonomy" id="2072580"/>
    <lineage>
        <taxon>Eukaryota</taxon>
        <taxon>Metazoa</taxon>
        <taxon>Ecdysozoa</taxon>
        <taxon>Tardigrada</taxon>
        <taxon>Eutardigrada</taxon>
        <taxon>Parachela</taxon>
        <taxon>Hypsibioidea</taxon>
        <taxon>Hypsibiidae</taxon>
        <taxon>Hypsibius</taxon>
    </lineage>
</organism>
<feature type="compositionally biased region" description="Basic and acidic residues" evidence="11">
    <location>
        <begin position="87"/>
        <end position="104"/>
    </location>
</feature>
<dbReference type="AlphaFoldDB" id="A0A9X6RJM1"/>
<evidence type="ECO:0000256" key="11">
    <source>
        <dbReference type="SAM" id="MobiDB-lite"/>
    </source>
</evidence>
<dbReference type="EMBL" id="MTYJ01000186">
    <property type="protein sequence ID" value="OWA50253.1"/>
    <property type="molecule type" value="Genomic_DNA"/>
</dbReference>
<dbReference type="GO" id="GO:0032543">
    <property type="term" value="P:mitochondrial translation"/>
    <property type="evidence" value="ECO:0007669"/>
    <property type="project" value="InterPro"/>
</dbReference>
<comment type="caution">
    <text evidence="12">The sequence shown here is derived from an EMBL/GenBank/DDBJ whole genome shotgun (WGS) entry which is preliminary data.</text>
</comment>
<reference evidence="13" key="1">
    <citation type="submission" date="2017-01" db="EMBL/GenBank/DDBJ databases">
        <title>Comparative genomics of anhydrobiosis in the tardigrade Hypsibius dujardini.</title>
        <authorList>
            <person name="Yoshida Y."/>
            <person name="Koutsovoulos G."/>
            <person name="Laetsch D."/>
            <person name="Stevens L."/>
            <person name="Kumar S."/>
            <person name="Horikawa D."/>
            <person name="Ishino K."/>
            <person name="Komine S."/>
            <person name="Tomita M."/>
            <person name="Blaxter M."/>
            <person name="Arakawa K."/>
        </authorList>
    </citation>
    <scope>NUCLEOTIDE SEQUENCE [LARGE SCALE GENOMIC DNA]</scope>
    <source>
        <strain evidence="13">Z151</strain>
    </source>
</reference>
<keyword evidence="3" id="KW-0597">Phosphoprotein</keyword>
<accession>A0A9X6RJM1</accession>
<keyword evidence="6" id="KW-0496">Mitochondrion</keyword>
<evidence type="ECO:0000256" key="9">
    <source>
        <dbReference type="ARBA" id="ARBA00035130"/>
    </source>
</evidence>
<dbReference type="PANTHER" id="PTHR13329">
    <property type="entry name" value="MITOCHONDRIAL RIBOSOMAL PROTEIN S18B"/>
    <property type="match status" value="1"/>
</dbReference>
<evidence type="ECO:0000256" key="3">
    <source>
        <dbReference type="ARBA" id="ARBA00022553"/>
    </source>
</evidence>
<keyword evidence="13" id="KW-1185">Reference proteome</keyword>
<protein>
    <recommendedName>
        <fullName evidence="9">Small ribosomal subunit protein mS40</fullName>
    </recommendedName>
    <alternativeName>
        <fullName evidence="8">28S ribosomal protein S18-2, mitochondrial</fullName>
    </alternativeName>
    <alternativeName>
        <fullName evidence="10">28S ribosomal protein S18b, mitochondrial</fullName>
    </alternativeName>
</protein>
<dbReference type="InterPro" id="IPR040054">
    <property type="entry name" value="MRPS18B"/>
</dbReference>
<gene>
    <name evidence="12" type="ORF">BV898_14776</name>
</gene>
<dbReference type="Gene3D" id="4.10.640.10">
    <property type="entry name" value="Ribosomal protein S18"/>
    <property type="match status" value="1"/>
</dbReference>
<evidence type="ECO:0000256" key="1">
    <source>
        <dbReference type="ARBA" id="ARBA00004173"/>
    </source>
</evidence>
<dbReference type="GO" id="GO:0005739">
    <property type="term" value="C:mitochondrion"/>
    <property type="evidence" value="ECO:0007669"/>
    <property type="project" value="UniProtKB-SubCell"/>
</dbReference>
<dbReference type="OrthoDB" id="21463at2759"/>
<keyword evidence="4" id="KW-0809">Transit peptide</keyword>
<evidence type="ECO:0000256" key="8">
    <source>
        <dbReference type="ARBA" id="ARBA00032055"/>
    </source>
</evidence>
<feature type="compositionally biased region" description="Acidic residues" evidence="11">
    <location>
        <begin position="76"/>
        <end position="86"/>
    </location>
</feature>